<dbReference type="Proteomes" id="UP001073122">
    <property type="component" value="Unassembled WGS sequence"/>
</dbReference>
<evidence type="ECO:0000313" key="1">
    <source>
        <dbReference type="EMBL" id="MCX8525318.1"/>
    </source>
</evidence>
<name>A0ABT3XUH7_9FLAO</name>
<keyword evidence="2" id="KW-1185">Reference proteome</keyword>
<reference evidence="1" key="1">
    <citation type="submission" date="2022-10" db="EMBL/GenBank/DDBJ databases">
        <title>Chryseobacterium sp. nov., a novel bacterial species.</title>
        <authorList>
            <person name="Cao Y."/>
        </authorList>
    </citation>
    <scope>NUCLEOTIDE SEQUENCE</scope>
    <source>
        <strain evidence="1">CCTCC AB2015118</strain>
    </source>
</reference>
<dbReference type="RefSeq" id="WP_267266581.1">
    <property type="nucleotide sequence ID" value="NZ_JAOVZW010000019.1"/>
</dbReference>
<evidence type="ECO:0000313" key="2">
    <source>
        <dbReference type="Proteomes" id="UP001073122"/>
    </source>
</evidence>
<accession>A0ABT3XUH7</accession>
<dbReference type="InterPro" id="IPR010921">
    <property type="entry name" value="Trp_repressor/repl_initiator"/>
</dbReference>
<protein>
    <submittedName>
        <fullName evidence="1">Helix-turn-helix domain-containing protein</fullName>
    </submittedName>
</protein>
<proteinExistence type="predicted"/>
<sequence>MQELRPNYKKIFEDIVMKKCPERLEEFNHYFKKENLTIMDVIDLNDKIFGLKDKDTLNFNQQHRSYDRETILQILAYQDKEKLNNIQLANHFNLSRNTVGKWRKLYIKTMSN</sequence>
<dbReference type="EMBL" id="JAOVZW010000019">
    <property type="protein sequence ID" value="MCX8525318.1"/>
    <property type="molecule type" value="Genomic_DNA"/>
</dbReference>
<comment type="caution">
    <text evidence="1">The sequence shown here is derived from an EMBL/GenBank/DDBJ whole genome shotgun (WGS) entry which is preliminary data.</text>
</comment>
<organism evidence="1 2">
    <name type="scientific">Chryseobacterium formosus</name>
    <dbReference type="NCBI Taxonomy" id="1537363"/>
    <lineage>
        <taxon>Bacteria</taxon>
        <taxon>Pseudomonadati</taxon>
        <taxon>Bacteroidota</taxon>
        <taxon>Flavobacteriia</taxon>
        <taxon>Flavobacteriales</taxon>
        <taxon>Weeksellaceae</taxon>
        <taxon>Chryseobacterium group</taxon>
        <taxon>Chryseobacterium</taxon>
    </lineage>
</organism>
<dbReference type="SUPFAM" id="SSF48295">
    <property type="entry name" value="TrpR-like"/>
    <property type="match status" value="1"/>
</dbReference>
<gene>
    <name evidence="1" type="ORF">OF897_15475</name>
</gene>